<dbReference type="EMBL" id="JACHEB010000013">
    <property type="protein sequence ID" value="MBB5331165.1"/>
    <property type="molecule type" value="Genomic_DNA"/>
</dbReference>
<keyword evidence="8" id="KW-0732">Signal</keyword>
<feature type="domain" description="TonB-dependent transporter Oar-like beta-barrel" evidence="9">
    <location>
        <begin position="255"/>
        <end position="1090"/>
    </location>
</feature>
<accession>A0A9X0U6K4</accession>
<dbReference type="Gene3D" id="2.60.40.1120">
    <property type="entry name" value="Carboxypeptidase-like, regulatory domain"/>
    <property type="match status" value="1"/>
</dbReference>
<sequence length="1097" mass="119058">MITIPRRNSSSKLFSCLAILLLLIPSLAKAQNITADVLGTVMDNTGAIVPNAEVAIENLGTHETRKTVTNSTGEYTFTLLPIGAYTLRVSASGFSIFSESPIPVSAGDRRRIDAKLQLGSLNERIVVTDAPPSLQTDDSTIGTTIGEDAVQNLPTNGRNFINLAQLVPGANSGTANSIASGSRPDDRRETSAVSVNGQSTMVNTEQIDGLDNNERIIGTIGIRPSIDAIQEFRVETNQYTAEVGRTAAAVVNILTKSGTNSFHGSVYEFLRNDKLDARDYFATTGSKPEFRQNQFGGSIGGPIIRDKSFFFADFEGLRRVQGTTSTATVPTLFEEQNPGNFSDAGGPVLTPNQLDPIALNYYKLYPAPNKAGFSNNFVSSPNNIQNAELADVRFDEHFDQNNLFFARYSINRTNTNTPGPFPAVNGIQPGGNVYGEDGTSNQQEQNIALNYVHVFTPSVLLELKAGYTRINNASLPLNFGSSVSSQFGLTGANYGDPTSHFLTPFVPSGYGSVGDGEYLPLQDLDNTFQYNGSLSVNKGNHSMKMGATLIRRQATNIQSAFAAGAFTFNDNFAANQVSAGLLGACNNQQADTCTLISMLEGTAFSAQRSNQLFPISYRTWEPSVYFQDNWHALPWLTLNLGVRYDVFTPYTEKHNRLSNLDPATGTLILAGVNGVNDAAGVKTDYSNLAPRFGFAATLPHKAVLRGGFGMSFFPDNYGTSGDRQNQPFVYNFQPAPEYNISQGLPVPILDNGQITNPQGAIANAMDPNFRNAYMYQTSLTYEQQIASNVLTITYVSDIGRHLAQFIPNIDVPLPSAQSYQDNCAPANSAACLALPTLQSVRPFNGTLPNITSITQTYSHGVSYYNAAEVAFQRRINRGLTFNVNYTFAHMLDNAADLNQDNQAGYGLIPSQISTYDYGNSDADIRNRLAGSFNYELPFGKSLTGYKKVIAGGWSTNGILVWQSGLPFTVQNNVPQINTGAGDDRPNLVGNPTLSHPTNTQYFNVAAFQPQEFGTAGSAPRNPLHGPHSRHFDFSAFKQFPVRENIHLEFRTEIFNLTNTASFSVPNSALGTNGVGSISGDAPYYTPREIQFALKLLF</sequence>
<comment type="subcellular location">
    <subcellularLocation>
        <location evidence="1">Cell outer membrane</location>
        <topology evidence="1">Multi-pass membrane protein</topology>
    </subcellularLocation>
</comment>
<evidence type="ECO:0000256" key="3">
    <source>
        <dbReference type="ARBA" id="ARBA00022452"/>
    </source>
</evidence>
<organism evidence="10 11">
    <name type="scientific">Tunturiibacter gelidiferens</name>
    <dbReference type="NCBI Taxonomy" id="3069689"/>
    <lineage>
        <taxon>Bacteria</taxon>
        <taxon>Pseudomonadati</taxon>
        <taxon>Acidobacteriota</taxon>
        <taxon>Terriglobia</taxon>
        <taxon>Terriglobales</taxon>
        <taxon>Acidobacteriaceae</taxon>
        <taxon>Tunturiibacter</taxon>
    </lineage>
</organism>
<evidence type="ECO:0000256" key="6">
    <source>
        <dbReference type="ARBA" id="ARBA00023237"/>
    </source>
</evidence>
<evidence type="ECO:0000256" key="8">
    <source>
        <dbReference type="SAM" id="SignalP"/>
    </source>
</evidence>
<evidence type="ECO:0000256" key="5">
    <source>
        <dbReference type="ARBA" id="ARBA00023136"/>
    </source>
</evidence>
<keyword evidence="4" id="KW-0812">Transmembrane</keyword>
<reference evidence="10 11" key="1">
    <citation type="submission" date="2020-08" db="EMBL/GenBank/DDBJ databases">
        <title>Genomic Encyclopedia of Type Strains, Phase IV (KMG-V): Genome sequencing to study the core and pangenomes of soil and plant-associated prokaryotes.</title>
        <authorList>
            <person name="Whitman W."/>
        </authorList>
    </citation>
    <scope>NUCLEOTIDE SEQUENCE [LARGE SCALE GENOMIC DNA]</scope>
    <source>
        <strain evidence="10 11">X5P2</strain>
    </source>
</reference>
<evidence type="ECO:0000313" key="11">
    <source>
        <dbReference type="Proteomes" id="UP000535182"/>
    </source>
</evidence>
<dbReference type="PANTHER" id="PTHR30069:SF46">
    <property type="entry name" value="OAR PROTEIN"/>
    <property type="match status" value="1"/>
</dbReference>
<dbReference type="GO" id="GO:0009279">
    <property type="term" value="C:cell outer membrane"/>
    <property type="evidence" value="ECO:0007669"/>
    <property type="project" value="UniProtKB-SubCell"/>
</dbReference>
<dbReference type="PANTHER" id="PTHR30069">
    <property type="entry name" value="TONB-DEPENDENT OUTER MEMBRANE RECEPTOR"/>
    <property type="match status" value="1"/>
</dbReference>
<evidence type="ECO:0000256" key="2">
    <source>
        <dbReference type="ARBA" id="ARBA00022448"/>
    </source>
</evidence>
<keyword evidence="2" id="KW-0813">Transport</keyword>
<dbReference type="SUPFAM" id="SSF49464">
    <property type="entry name" value="Carboxypeptidase regulatory domain-like"/>
    <property type="match status" value="1"/>
</dbReference>
<dbReference type="InterPro" id="IPR036942">
    <property type="entry name" value="Beta-barrel_TonB_sf"/>
</dbReference>
<dbReference type="Proteomes" id="UP000535182">
    <property type="component" value="Unassembled WGS sequence"/>
</dbReference>
<keyword evidence="11" id="KW-1185">Reference proteome</keyword>
<feature type="signal peptide" evidence="8">
    <location>
        <begin position="1"/>
        <end position="30"/>
    </location>
</feature>
<dbReference type="GO" id="GO:0044718">
    <property type="term" value="P:siderophore transmembrane transport"/>
    <property type="evidence" value="ECO:0007669"/>
    <property type="project" value="TreeGrafter"/>
</dbReference>
<keyword evidence="3" id="KW-1134">Transmembrane beta strand</keyword>
<evidence type="ECO:0000256" key="1">
    <source>
        <dbReference type="ARBA" id="ARBA00004571"/>
    </source>
</evidence>
<dbReference type="Pfam" id="PF13620">
    <property type="entry name" value="CarboxypepD_reg"/>
    <property type="match status" value="1"/>
</dbReference>
<name>A0A9X0U6K4_9BACT</name>
<dbReference type="RefSeq" id="WP_183981033.1">
    <property type="nucleotide sequence ID" value="NZ_JACHEB010000013.1"/>
</dbReference>
<gene>
    <name evidence="10" type="ORF">HDF14_004803</name>
</gene>
<evidence type="ECO:0000259" key="9">
    <source>
        <dbReference type="Pfam" id="PF25183"/>
    </source>
</evidence>
<feature type="chain" id="PRO_5040718099" description="TonB-dependent transporter Oar-like beta-barrel domain-containing protein" evidence="8">
    <location>
        <begin position="31"/>
        <end position="1097"/>
    </location>
</feature>
<dbReference type="InterPro" id="IPR008969">
    <property type="entry name" value="CarboxyPept-like_regulatory"/>
</dbReference>
<dbReference type="GO" id="GO:0015344">
    <property type="term" value="F:siderophore uptake transmembrane transporter activity"/>
    <property type="evidence" value="ECO:0007669"/>
    <property type="project" value="TreeGrafter"/>
</dbReference>
<dbReference type="AlphaFoldDB" id="A0A9X0U6K4"/>
<comment type="caution">
    <text evidence="10">The sequence shown here is derived from an EMBL/GenBank/DDBJ whole genome shotgun (WGS) entry which is preliminary data.</text>
</comment>
<evidence type="ECO:0000313" key="10">
    <source>
        <dbReference type="EMBL" id="MBB5331165.1"/>
    </source>
</evidence>
<evidence type="ECO:0000256" key="7">
    <source>
        <dbReference type="SAM" id="MobiDB-lite"/>
    </source>
</evidence>
<dbReference type="Pfam" id="PF25183">
    <property type="entry name" value="OMP_b-brl_4"/>
    <property type="match status" value="1"/>
</dbReference>
<feature type="region of interest" description="Disordered" evidence="7">
    <location>
        <begin position="172"/>
        <end position="193"/>
    </location>
</feature>
<dbReference type="Gene3D" id="2.40.170.20">
    <property type="entry name" value="TonB-dependent receptor, beta-barrel domain"/>
    <property type="match status" value="1"/>
</dbReference>
<dbReference type="SUPFAM" id="SSF56935">
    <property type="entry name" value="Porins"/>
    <property type="match status" value="1"/>
</dbReference>
<proteinExistence type="predicted"/>
<protein>
    <recommendedName>
        <fullName evidence="9">TonB-dependent transporter Oar-like beta-barrel domain-containing protein</fullName>
    </recommendedName>
</protein>
<keyword evidence="5" id="KW-0472">Membrane</keyword>
<dbReference type="InterPro" id="IPR057601">
    <property type="entry name" value="Oar-like_b-barrel"/>
</dbReference>
<evidence type="ECO:0000256" key="4">
    <source>
        <dbReference type="ARBA" id="ARBA00022692"/>
    </source>
</evidence>
<keyword evidence="6" id="KW-0998">Cell outer membrane</keyword>
<dbReference type="InterPro" id="IPR039426">
    <property type="entry name" value="TonB-dep_rcpt-like"/>
</dbReference>